<feature type="transmembrane region" description="Helical" evidence="6">
    <location>
        <begin position="284"/>
        <end position="305"/>
    </location>
</feature>
<dbReference type="EMBL" id="QSEF01000004">
    <property type="protein sequence ID" value="RGZ50428.1"/>
    <property type="molecule type" value="Genomic_DNA"/>
</dbReference>
<evidence type="ECO:0000256" key="5">
    <source>
        <dbReference type="ARBA" id="ARBA00023136"/>
    </source>
</evidence>
<dbReference type="EMBL" id="QRKC01000003">
    <property type="protein sequence ID" value="RHH77879.1"/>
    <property type="molecule type" value="Genomic_DNA"/>
</dbReference>
<dbReference type="PANTHER" id="PTHR30572:SF18">
    <property type="entry name" value="ABC-TYPE MACROLIDE FAMILY EXPORT SYSTEM PERMEASE COMPONENT 2"/>
    <property type="match status" value="1"/>
</dbReference>
<evidence type="ECO:0000259" key="7">
    <source>
        <dbReference type="Pfam" id="PF02687"/>
    </source>
</evidence>
<evidence type="ECO:0000313" key="11">
    <source>
        <dbReference type="Proteomes" id="UP000283732"/>
    </source>
</evidence>
<dbReference type="InterPro" id="IPR050250">
    <property type="entry name" value="Macrolide_Exporter_MacB"/>
</dbReference>
<feature type="transmembrane region" description="Helical" evidence="6">
    <location>
        <begin position="711"/>
        <end position="732"/>
    </location>
</feature>
<evidence type="ECO:0000313" key="9">
    <source>
        <dbReference type="EMBL" id="RGZ50428.1"/>
    </source>
</evidence>
<name>A0A3R5ZP79_9BACT</name>
<keyword evidence="2" id="KW-1003">Cell membrane</keyword>
<evidence type="ECO:0000256" key="1">
    <source>
        <dbReference type="ARBA" id="ARBA00004651"/>
    </source>
</evidence>
<dbReference type="InterPro" id="IPR025857">
    <property type="entry name" value="MacB_PCD"/>
</dbReference>
<feature type="transmembrane region" description="Helical" evidence="6">
    <location>
        <begin position="376"/>
        <end position="395"/>
    </location>
</feature>
<evidence type="ECO:0000256" key="4">
    <source>
        <dbReference type="ARBA" id="ARBA00022989"/>
    </source>
</evidence>
<feature type="transmembrane region" description="Helical" evidence="6">
    <location>
        <begin position="425"/>
        <end position="446"/>
    </location>
</feature>
<evidence type="ECO:0000256" key="6">
    <source>
        <dbReference type="SAM" id="Phobius"/>
    </source>
</evidence>
<feature type="transmembrane region" description="Helical" evidence="6">
    <location>
        <begin position="665"/>
        <end position="690"/>
    </location>
</feature>
<dbReference type="Proteomes" id="UP000285173">
    <property type="component" value="Unassembled WGS sequence"/>
</dbReference>
<dbReference type="PANTHER" id="PTHR30572">
    <property type="entry name" value="MEMBRANE COMPONENT OF TRANSPORTER-RELATED"/>
    <property type="match status" value="1"/>
</dbReference>
<feature type="domain" description="ABC3 transporter permease C-terminal" evidence="7">
    <location>
        <begin position="671"/>
        <end position="784"/>
    </location>
</feature>
<dbReference type="GO" id="GO:0022857">
    <property type="term" value="F:transmembrane transporter activity"/>
    <property type="evidence" value="ECO:0007669"/>
    <property type="project" value="TreeGrafter"/>
</dbReference>
<feature type="transmembrane region" description="Helical" evidence="6">
    <location>
        <begin position="20"/>
        <end position="42"/>
    </location>
</feature>
<dbReference type="Pfam" id="PF12704">
    <property type="entry name" value="MacB_PCD"/>
    <property type="match status" value="1"/>
</dbReference>
<evidence type="ECO:0000259" key="8">
    <source>
        <dbReference type="Pfam" id="PF12704"/>
    </source>
</evidence>
<dbReference type="InterPro" id="IPR003838">
    <property type="entry name" value="ABC3_permease_C"/>
</dbReference>
<evidence type="ECO:0000313" key="12">
    <source>
        <dbReference type="Proteomes" id="UP000285173"/>
    </source>
</evidence>
<dbReference type="Proteomes" id="UP000283732">
    <property type="component" value="Unassembled WGS sequence"/>
</dbReference>
<feature type="transmembrane region" description="Helical" evidence="6">
    <location>
        <begin position="752"/>
        <end position="774"/>
    </location>
</feature>
<comment type="caution">
    <text evidence="9">The sequence shown here is derived from an EMBL/GenBank/DDBJ whole genome shotgun (WGS) entry which is preliminary data.</text>
</comment>
<feature type="domain" description="MacB-like periplasmic core" evidence="8">
    <location>
        <begin position="19"/>
        <end position="233"/>
    </location>
</feature>
<keyword evidence="4 6" id="KW-1133">Transmembrane helix</keyword>
<dbReference type="Pfam" id="PF02687">
    <property type="entry name" value="FtsX"/>
    <property type="match status" value="2"/>
</dbReference>
<keyword evidence="5 6" id="KW-0472">Membrane</keyword>
<proteinExistence type="predicted"/>
<dbReference type="AlphaFoldDB" id="A0A3R5ZP79"/>
<evidence type="ECO:0000256" key="3">
    <source>
        <dbReference type="ARBA" id="ARBA00022692"/>
    </source>
</evidence>
<evidence type="ECO:0000313" key="10">
    <source>
        <dbReference type="EMBL" id="RHH77879.1"/>
    </source>
</evidence>
<feature type="domain" description="ABC3 transporter permease C-terminal" evidence="7">
    <location>
        <begin position="289"/>
        <end position="405"/>
    </location>
</feature>
<gene>
    <name evidence="10" type="ORF">DW191_08750</name>
    <name evidence="9" type="ORF">DW986_03580</name>
</gene>
<feature type="transmembrane region" description="Helical" evidence="6">
    <location>
        <begin position="334"/>
        <end position="356"/>
    </location>
</feature>
<organism evidence="9 12">
    <name type="scientific">Parabacteroides merdae</name>
    <dbReference type="NCBI Taxonomy" id="46503"/>
    <lineage>
        <taxon>Bacteria</taxon>
        <taxon>Pseudomonadati</taxon>
        <taxon>Bacteroidota</taxon>
        <taxon>Bacteroidia</taxon>
        <taxon>Bacteroidales</taxon>
        <taxon>Tannerellaceae</taxon>
        <taxon>Parabacteroides</taxon>
    </lineage>
</organism>
<accession>A0A3R5ZP79</accession>
<keyword evidence="3 6" id="KW-0812">Transmembrane</keyword>
<dbReference type="GO" id="GO:0005886">
    <property type="term" value="C:plasma membrane"/>
    <property type="evidence" value="ECO:0007669"/>
    <property type="project" value="UniProtKB-SubCell"/>
</dbReference>
<dbReference type="RefSeq" id="WP_122202746.1">
    <property type="nucleotide sequence ID" value="NZ_QRKC01000003.1"/>
</dbReference>
<sequence length="791" mass="90061">MKTILRNFFSVLRRFKTASVLNVLGLSIAFVAFMLIMMQVNYDYTFDRSHRNADAIFRVDIVHGSKGSQAIICRPFARAFTGSSPLIEEGCLLSAWTDSRFFYIEDGGQRTSYKEDAWNVTPGVLEVFRFDMLEGSERSLDEPNSVVLPESMARKIFGDESAVGKQLISANPMEDAKIVKGVYKDFPRNSALKNVMYTSMSPKENYDNWGNWNYFFFVRLGEGMDKAEVLDNFKRNFNAKEAFGNEFEWGEENSLDLRLTSLPDVHFLNNVDFDSMPKASRQTLLVLFSIAFVILIIAGINFTNFSTALTPMRIKSINTQKVLGSSDRTLRGSLLVEAVCVSLFAYLLSLLFLYIIPKTPVVSLVDADISFGAQPMIIAGTAVIAAIVGVLAGLYPSYYVTSFPPALVLKGSFGLSLAGRRMRSVLVGVQFVASFILIIGSLFMYLQNHYMQNAPLGYDKEEMIIVHLNDNINKNRDAFTDRLKSFSGVEDVTYSQFLLSSQDQYMGWGRDYNGNNINFQCLPVSSSFLKVMGIEVKEGRDFRPEDDQKETGCYIFNEKAKAQYELKLNEKIDGDEIVGFIPDIKFASFRQEVTPMAFYLWGKYQWGQEGNYYNTAYVKFKAGSDLRSGMEHVRESLEKFDSEYPFVVRFYDEVLQHTYEKELKIGSLITLFSLVAIFISIVGVFGLVVFESEYKRKEIAVRKVLGSTTGEILYMFNVSYFWILLICFVFGAPVAWYGVHRWLENFAYRTPMYWWVLPLAFLAVGVITFMTVTYQNWHVANENPVKNIKSE</sequence>
<evidence type="ECO:0000256" key="2">
    <source>
        <dbReference type="ARBA" id="ARBA00022475"/>
    </source>
</evidence>
<protein>
    <submittedName>
        <fullName evidence="9">ABC transporter permease</fullName>
    </submittedName>
</protein>
<reference evidence="11 12" key="1">
    <citation type="submission" date="2018-08" db="EMBL/GenBank/DDBJ databases">
        <title>A genome reference for cultivated species of the human gut microbiota.</title>
        <authorList>
            <person name="Zou Y."/>
            <person name="Xue W."/>
            <person name="Luo G."/>
        </authorList>
    </citation>
    <scope>NUCLEOTIDE SEQUENCE [LARGE SCALE GENOMIC DNA]</scope>
    <source>
        <strain evidence="10 11">AM16-50</strain>
        <strain evidence="9 12">AM50-15</strain>
    </source>
</reference>
<comment type="subcellular location">
    <subcellularLocation>
        <location evidence="1">Cell membrane</location>
        <topology evidence="1">Multi-pass membrane protein</topology>
    </subcellularLocation>
</comment>